<organism evidence="1">
    <name type="scientific">Rhizophora mucronata</name>
    <name type="common">Asiatic mangrove</name>
    <dbReference type="NCBI Taxonomy" id="61149"/>
    <lineage>
        <taxon>Eukaryota</taxon>
        <taxon>Viridiplantae</taxon>
        <taxon>Streptophyta</taxon>
        <taxon>Embryophyta</taxon>
        <taxon>Tracheophyta</taxon>
        <taxon>Spermatophyta</taxon>
        <taxon>Magnoliopsida</taxon>
        <taxon>eudicotyledons</taxon>
        <taxon>Gunneridae</taxon>
        <taxon>Pentapetalae</taxon>
        <taxon>rosids</taxon>
        <taxon>fabids</taxon>
        <taxon>Malpighiales</taxon>
        <taxon>Rhizophoraceae</taxon>
        <taxon>Rhizophora</taxon>
    </lineage>
</organism>
<name>A0A2P2PQD9_RHIMU</name>
<accession>A0A2P2PQD9</accession>
<sequence>MTRWQTVIYTSLIKLTKYQTIIHNKLTIFKSHSRTYMLKIIPQVKVPPTE</sequence>
<proteinExistence type="predicted"/>
<dbReference type="EMBL" id="GGEC01076449">
    <property type="protein sequence ID" value="MBX56933.1"/>
    <property type="molecule type" value="Transcribed_RNA"/>
</dbReference>
<reference evidence="1" key="1">
    <citation type="submission" date="2018-02" db="EMBL/GenBank/DDBJ databases">
        <title>Rhizophora mucronata_Transcriptome.</title>
        <authorList>
            <person name="Meera S.P."/>
            <person name="Sreeshan A."/>
            <person name="Augustine A."/>
        </authorList>
    </citation>
    <scope>NUCLEOTIDE SEQUENCE</scope>
    <source>
        <tissue evidence="1">Leaf</tissue>
    </source>
</reference>
<dbReference type="AlphaFoldDB" id="A0A2P2PQD9"/>
<evidence type="ECO:0000313" key="1">
    <source>
        <dbReference type="EMBL" id="MBX56933.1"/>
    </source>
</evidence>
<protein>
    <submittedName>
        <fullName evidence="1">Uncharacterized protein</fullName>
    </submittedName>
</protein>